<sequence>MLKEESFPTAVDSYYHDLVASACICTATRTERDFNPFFDVAYEKLSPVYQELVKRHTNDVLYNT</sequence>
<dbReference type="Proteomes" id="UP001212411">
    <property type="component" value="Chromosome 3"/>
</dbReference>
<evidence type="ECO:0000313" key="1">
    <source>
        <dbReference type="EMBL" id="WBW75061.1"/>
    </source>
</evidence>
<dbReference type="EMBL" id="CP115613">
    <property type="protein sequence ID" value="WBW75061.1"/>
    <property type="molecule type" value="Genomic_DNA"/>
</dbReference>
<protein>
    <submittedName>
        <fullName evidence="1">Uncharacterized protein</fullName>
    </submittedName>
</protein>
<dbReference type="GeneID" id="80878488"/>
<reference evidence="1 2" key="1">
    <citation type="journal article" date="2023" name="G3 (Bethesda)">
        <title>A high-quality reference genome for the fission yeast Schizosaccharomyces osmophilus.</title>
        <authorList>
            <person name="Jia G.S."/>
            <person name="Zhang W.C."/>
            <person name="Liang Y."/>
            <person name="Liu X.H."/>
            <person name="Rhind N."/>
            <person name="Pidoux A."/>
            <person name="Brysch-Herzberg M."/>
            <person name="Du L.L."/>
        </authorList>
    </citation>
    <scope>NUCLEOTIDE SEQUENCE [LARGE SCALE GENOMIC DNA]</scope>
    <source>
        <strain evidence="1 2">CBS 15793</strain>
    </source>
</reference>
<dbReference type="KEGG" id="som:SOMG_05024"/>
<name>A0AAF0AWS4_9SCHI</name>
<proteinExistence type="predicted"/>
<gene>
    <name evidence="1" type="ORF">SOMG_05024</name>
</gene>
<accession>A0AAF0AWS4</accession>
<organism evidence="1 2">
    <name type="scientific">Schizosaccharomyces osmophilus</name>
    <dbReference type="NCBI Taxonomy" id="2545709"/>
    <lineage>
        <taxon>Eukaryota</taxon>
        <taxon>Fungi</taxon>
        <taxon>Dikarya</taxon>
        <taxon>Ascomycota</taxon>
        <taxon>Taphrinomycotina</taxon>
        <taxon>Schizosaccharomycetes</taxon>
        <taxon>Schizosaccharomycetales</taxon>
        <taxon>Schizosaccharomycetaceae</taxon>
        <taxon>Schizosaccharomyces</taxon>
    </lineage>
</organism>
<evidence type="ECO:0000313" key="2">
    <source>
        <dbReference type="Proteomes" id="UP001212411"/>
    </source>
</evidence>
<keyword evidence="2" id="KW-1185">Reference proteome</keyword>
<dbReference type="RefSeq" id="XP_056039304.1">
    <property type="nucleotide sequence ID" value="XM_056183799.1"/>
</dbReference>
<dbReference type="AlphaFoldDB" id="A0AAF0AWS4"/>